<dbReference type="InterPro" id="IPR031778">
    <property type="entry name" value="Sortilin_N"/>
</dbReference>
<feature type="chain" id="PRO_5046367399" evidence="2">
    <location>
        <begin position="26"/>
        <end position="355"/>
    </location>
</feature>
<keyword evidence="1" id="KW-0677">Repeat</keyword>
<dbReference type="InterPro" id="IPR050310">
    <property type="entry name" value="VPS10-sortilin"/>
</dbReference>
<dbReference type="InterPro" id="IPR015943">
    <property type="entry name" value="WD40/YVTN_repeat-like_dom_sf"/>
</dbReference>
<evidence type="ECO:0000313" key="5">
    <source>
        <dbReference type="Proteomes" id="UP000295060"/>
    </source>
</evidence>
<dbReference type="Proteomes" id="UP000295060">
    <property type="component" value="Unassembled WGS sequence"/>
</dbReference>
<keyword evidence="2" id="KW-0732">Signal</keyword>
<accession>A0ABY2F9G9</accession>
<feature type="domain" description="Sortilin N-terminal" evidence="3">
    <location>
        <begin position="168"/>
        <end position="280"/>
    </location>
</feature>
<dbReference type="PANTHER" id="PTHR12106:SF27">
    <property type="entry name" value="SORTILIN-RELATED RECEPTOR"/>
    <property type="match status" value="1"/>
</dbReference>
<evidence type="ECO:0000259" key="3">
    <source>
        <dbReference type="Pfam" id="PF15902"/>
    </source>
</evidence>
<dbReference type="PANTHER" id="PTHR12106">
    <property type="entry name" value="SORTILIN RELATED"/>
    <property type="match status" value="1"/>
</dbReference>
<name>A0ABY2F9G9_9ACTN</name>
<comment type="caution">
    <text evidence="4">The sequence shown here is derived from an EMBL/GenBank/DDBJ whole genome shotgun (WGS) entry which is preliminary data.</text>
</comment>
<dbReference type="Pfam" id="PF15902">
    <property type="entry name" value="Sortilin-Vps10"/>
    <property type="match status" value="1"/>
</dbReference>
<gene>
    <name evidence="4" type="ORF">EV137_5316</name>
</gene>
<protein>
    <submittedName>
        <fullName evidence="4">Sortilin (Neurotensin receptor 3)</fullName>
    </submittedName>
</protein>
<dbReference type="RefSeq" id="WP_134131181.1">
    <property type="nucleotide sequence ID" value="NZ_SODU01000003.1"/>
</dbReference>
<dbReference type="SUPFAM" id="SSF110296">
    <property type="entry name" value="Oligoxyloglucan reducing end-specific cellobiohydrolase"/>
    <property type="match status" value="2"/>
</dbReference>
<evidence type="ECO:0000256" key="2">
    <source>
        <dbReference type="SAM" id="SignalP"/>
    </source>
</evidence>
<keyword evidence="5" id="KW-1185">Reference proteome</keyword>
<proteinExistence type="predicted"/>
<keyword evidence="4" id="KW-0675">Receptor</keyword>
<dbReference type="Gene3D" id="2.130.10.10">
    <property type="entry name" value="YVTN repeat-like/Quinoprotein amine dehydrogenase"/>
    <property type="match status" value="1"/>
</dbReference>
<reference evidence="4 5" key="1">
    <citation type="submission" date="2019-03" db="EMBL/GenBank/DDBJ databases">
        <title>Genomic Encyclopedia of Type Strains, Phase III (KMG-III): the genomes of soil and plant-associated and newly described type strains.</title>
        <authorList>
            <person name="Whitman W."/>
        </authorList>
    </citation>
    <scope>NUCLEOTIDE SEQUENCE [LARGE SCALE GENOMIC DNA]</scope>
    <source>
        <strain evidence="4 5">VKMAc-2574</strain>
    </source>
</reference>
<sequence length="355" mass="38276">MTSRRFALATATVALLSVLSTPAVATPDPSWNRPHCGKVYGDGSVTFTETDGQVLAGTTGTLRAVTYAKVAALQEPNTLIGIGRQTIQRSSDAGCSWQLLDKTPDDLSTYDVQPGPGDSAYVYSVNDQPIHRVHGSQVTTVLGPVAGGGLAALDARPGRLRAVAGDGQLYDSIDDGTSWQRVGGPAAPDLFLYDAVVDPRNPDHVVAGVMSDGVYVTFDGGRTWTRSRPVERVNAFSLAMSPADPSKVWMEGYDRDRSTRFIWESTDGGQKFREVLDQSRADLVNGNKMWASPVDPDLLYFSYGTSFMNFGADLYRFVPSTGALTKNHNTFDGIPSLAFNPANPKILYLGLAEER</sequence>
<evidence type="ECO:0000256" key="1">
    <source>
        <dbReference type="ARBA" id="ARBA00022737"/>
    </source>
</evidence>
<evidence type="ECO:0000313" key="4">
    <source>
        <dbReference type="EMBL" id="TDW87243.1"/>
    </source>
</evidence>
<dbReference type="EMBL" id="SODU01000003">
    <property type="protein sequence ID" value="TDW87243.1"/>
    <property type="molecule type" value="Genomic_DNA"/>
</dbReference>
<feature type="signal peptide" evidence="2">
    <location>
        <begin position="1"/>
        <end position="25"/>
    </location>
</feature>
<organism evidence="4 5">
    <name type="scientific">Kribbella pratensis</name>
    <dbReference type="NCBI Taxonomy" id="2512112"/>
    <lineage>
        <taxon>Bacteria</taxon>
        <taxon>Bacillati</taxon>
        <taxon>Actinomycetota</taxon>
        <taxon>Actinomycetes</taxon>
        <taxon>Propionibacteriales</taxon>
        <taxon>Kribbellaceae</taxon>
        <taxon>Kribbella</taxon>
    </lineage>
</organism>